<feature type="compositionally biased region" description="Polar residues" evidence="1">
    <location>
        <begin position="507"/>
        <end position="517"/>
    </location>
</feature>
<evidence type="ECO:0000256" key="2">
    <source>
        <dbReference type="SAM" id="Phobius"/>
    </source>
</evidence>
<reference evidence="4" key="1">
    <citation type="journal article" date="2021" name="Nat. Commun.">
        <title>Genetic determinants of endophytism in the Arabidopsis root mycobiome.</title>
        <authorList>
            <person name="Mesny F."/>
            <person name="Miyauchi S."/>
            <person name="Thiergart T."/>
            <person name="Pickel B."/>
            <person name="Atanasova L."/>
            <person name="Karlsson M."/>
            <person name="Huettel B."/>
            <person name="Barry K.W."/>
            <person name="Haridas S."/>
            <person name="Chen C."/>
            <person name="Bauer D."/>
            <person name="Andreopoulos W."/>
            <person name="Pangilinan J."/>
            <person name="LaButti K."/>
            <person name="Riley R."/>
            <person name="Lipzen A."/>
            <person name="Clum A."/>
            <person name="Drula E."/>
            <person name="Henrissat B."/>
            <person name="Kohler A."/>
            <person name="Grigoriev I.V."/>
            <person name="Martin F.M."/>
            <person name="Hacquard S."/>
        </authorList>
    </citation>
    <scope>NUCLEOTIDE SEQUENCE</scope>
    <source>
        <strain evidence="4">MPI-SDFR-AT-0117</strain>
    </source>
</reference>
<protein>
    <submittedName>
        <fullName evidence="4">Uncharacterized protein</fullName>
    </submittedName>
</protein>
<dbReference type="Proteomes" id="UP000770015">
    <property type="component" value="Unassembled WGS sequence"/>
</dbReference>
<dbReference type="CDD" id="cd12087">
    <property type="entry name" value="TM_EGFR-like"/>
    <property type="match status" value="1"/>
</dbReference>
<evidence type="ECO:0000313" key="4">
    <source>
        <dbReference type="EMBL" id="KAH6690315.1"/>
    </source>
</evidence>
<sequence>MAFNSALARRLYYFATLLLLLVHPAVAINLAELKLHAQDLNTTDLHDVRAFISRWEVLSRGNTKGRQYPPLASQVPVAPIFELGKVRRQEDPSCTWRGGGFCLGDGKCCGPVDNGWCCPGSEFCCQGGSSTGCCGSDGFCCGSETGFDAGECCSRGQTCCVPSEAKPFCCDDDQTCNNSGGECINPTVTITLTTTRWSTRTQTEAFNIEATTLAETTITETSTRHTTISNVDIATLVETRTVTVTHEPTGVPNRRHVLALATPTPLYSQSVDPDTTRYESSASLPSQVFVIRPAPSLDALAKALARRGVPIERRATVTNTAWRTVESTTTSVLGVTSTEWKTQWDTVKVTDTTTVTTFFNAKETVTEWTTTTRHVTLTRTSSDVDDSSETATSEQPADTSQRQEETAGSTNSAVSSAASSTSSGSETNAESGSSIAANSDSNSNGPPLATIIGASVGGSVGLILIALIAFCLFWRRYRNKAATAAATGHLQGPPFMLPSEHSVSPPGLSSTPGTVASNKGGVMSYHSAWDGSPMQELSPSTAAAELRGGRSPYPSPAAPNTQFGYQPFDHYNQGYYVPPGNHPQDVPDGSYPSQDRYRGQMLELPGGQGLNEEQPGQAPRTT</sequence>
<keyword evidence="2" id="KW-1133">Transmembrane helix</keyword>
<proteinExistence type="predicted"/>
<dbReference type="AlphaFoldDB" id="A0A9P8VGG3"/>
<organism evidence="4 5">
    <name type="scientific">Plectosphaerella plurivora</name>
    <dbReference type="NCBI Taxonomy" id="936078"/>
    <lineage>
        <taxon>Eukaryota</taxon>
        <taxon>Fungi</taxon>
        <taxon>Dikarya</taxon>
        <taxon>Ascomycota</taxon>
        <taxon>Pezizomycotina</taxon>
        <taxon>Sordariomycetes</taxon>
        <taxon>Hypocreomycetidae</taxon>
        <taxon>Glomerellales</taxon>
        <taxon>Plectosphaerellaceae</taxon>
        <taxon>Plectosphaerella</taxon>
    </lineage>
</organism>
<accession>A0A9P8VGG3</accession>
<comment type="caution">
    <text evidence="4">The sequence shown here is derived from an EMBL/GenBank/DDBJ whole genome shotgun (WGS) entry which is preliminary data.</text>
</comment>
<evidence type="ECO:0000256" key="1">
    <source>
        <dbReference type="SAM" id="MobiDB-lite"/>
    </source>
</evidence>
<feature type="signal peptide" evidence="3">
    <location>
        <begin position="1"/>
        <end position="27"/>
    </location>
</feature>
<keyword evidence="3" id="KW-0732">Signal</keyword>
<feature type="transmembrane region" description="Helical" evidence="2">
    <location>
        <begin position="448"/>
        <end position="474"/>
    </location>
</feature>
<feature type="compositionally biased region" description="Polar residues" evidence="1">
    <location>
        <begin position="389"/>
        <end position="400"/>
    </location>
</feature>
<keyword evidence="2" id="KW-0472">Membrane</keyword>
<gene>
    <name evidence="4" type="ORF">F5X68DRAFT_259783</name>
</gene>
<dbReference type="EMBL" id="JAGSXJ010000006">
    <property type="protein sequence ID" value="KAH6690315.1"/>
    <property type="molecule type" value="Genomic_DNA"/>
</dbReference>
<keyword evidence="5" id="KW-1185">Reference proteome</keyword>
<dbReference type="OrthoDB" id="5105085at2759"/>
<feature type="region of interest" description="Disordered" evidence="1">
    <location>
        <begin position="499"/>
        <end position="622"/>
    </location>
</feature>
<evidence type="ECO:0000256" key="3">
    <source>
        <dbReference type="SAM" id="SignalP"/>
    </source>
</evidence>
<feature type="chain" id="PRO_5040127188" evidence="3">
    <location>
        <begin position="28"/>
        <end position="622"/>
    </location>
</feature>
<evidence type="ECO:0000313" key="5">
    <source>
        <dbReference type="Proteomes" id="UP000770015"/>
    </source>
</evidence>
<feature type="compositionally biased region" description="Low complexity" evidence="1">
    <location>
        <begin position="406"/>
        <end position="444"/>
    </location>
</feature>
<keyword evidence="2" id="KW-0812">Transmembrane</keyword>
<feature type="region of interest" description="Disordered" evidence="1">
    <location>
        <begin position="379"/>
        <end position="444"/>
    </location>
</feature>
<name>A0A9P8VGG3_9PEZI</name>